<protein>
    <recommendedName>
        <fullName evidence="3">2'-5' RNA ligase family protein</fullName>
    </recommendedName>
</protein>
<sequence>MYLISLYFDEGTNKKIQLYMEQIAQRTGNMEMIDGKVPPHITLSAFDMAEEEKAIAGFTAMEQEFEKGQIFWCSVGMFLPHTIYLSPVLNAYLQKLSESVFSKIRYLEEVRIQIRYQPFSWFPHTTLGKRLNQAEMREAFVVMQNQFAPFTGEAVEIGLARTNPYRDLCKIKLK</sequence>
<dbReference type="InterPro" id="IPR009097">
    <property type="entry name" value="Cyclic_Pdiesterase"/>
</dbReference>
<dbReference type="PANTHER" id="PTHR36039:SF2">
    <property type="entry name" value="RNA LIGASE_CYCLIC NUCLEOTIDE PHOSPHODIESTERASE FAMILY PROTEIN"/>
    <property type="match status" value="1"/>
</dbReference>
<dbReference type="Proteomes" id="UP000095727">
    <property type="component" value="Unassembled WGS sequence"/>
</dbReference>
<reference evidence="1 2" key="1">
    <citation type="submission" date="2015-09" db="EMBL/GenBank/DDBJ databases">
        <authorList>
            <consortium name="Pathogen Informatics"/>
        </authorList>
    </citation>
    <scope>NUCLEOTIDE SEQUENCE [LARGE SCALE GENOMIC DNA]</scope>
    <source>
        <strain evidence="1 2">2789STDY5834962</strain>
    </source>
</reference>
<dbReference type="Gene3D" id="3.90.1140.10">
    <property type="entry name" value="Cyclic phosphodiesterase"/>
    <property type="match status" value="1"/>
</dbReference>
<dbReference type="PANTHER" id="PTHR36039">
    <property type="match status" value="1"/>
</dbReference>
<dbReference type="Pfam" id="PF13563">
    <property type="entry name" value="2_5_RNA_ligase2"/>
    <property type="match status" value="1"/>
</dbReference>
<dbReference type="SUPFAM" id="SSF55144">
    <property type="entry name" value="LigT-like"/>
    <property type="match status" value="1"/>
</dbReference>
<dbReference type="RefSeq" id="WP_055158422.1">
    <property type="nucleotide sequence ID" value="NZ_CYXR01000031.1"/>
</dbReference>
<evidence type="ECO:0000313" key="1">
    <source>
        <dbReference type="EMBL" id="CUN15137.1"/>
    </source>
</evidence>
<accession>A0A173ULT7</accession>
<dbReference type="EMBL" id="CYXR01000031">
    <property type="protein sequence ID" value="CUN15137.1"/>
    <property type="molecule type" value="Genomic_DNA"/>
</dbReference>
<proteinExistence type="predicted"/>
<dbReference type="AlphaFoldDB" id="A0A173ULT7"/>
<evidence type="ECO:0000313" key="2">
    <source>
        <dbReference type="Proteomes" id="UP000095727"/>
    </source>
</evidence>
<name>A0A173ULT7_9FIRM</name>
<evidence type="ECO:0008006" key="3">
    <source>
        <dbReference type="Google" id="ProtNLM"/>
    </source>
</evidence>
<organism evidence="1 2">
    <name type="scientific">Coprococcus comes</name>
    <dbReference type="NCBI Taxonomy" id="410072"/>
    <lineage>
        <taxon>Bacteria</taxon>
        <taxon>Bacillati</taxon>
        <taxon>Bacillota</taxon>
        <taxon>Clostridia</taxon>
        <taxon>Lachnospirales</taxon>
        <taxon>Lachnospiraceae</taxon>
        <taxon>Coprococcus</taxon>
    </lineage>
</organism>
<gene>
    <name evidence="1" type="ORF">ERS852574_03021</name>
</gene>